<evidence type="ECO:0000313" key="3">
    <source>
        <dbReference type="Proteomes" id="UP001162031"/>
    </source>
</evidence>
<sequence>MELLEDVYVDELIDAFDAPEVKPAAPTGLSDESHRQHRRAPFRQRTQSALELRTTRPNPLPSLYPVFGESRALKTLPDAAVGAATVPCEPHQPREATSLLERQVPLSRQTFCDSQVVTDGALQRARQQIEREMRMYKARLDHVAKALAGETAHQIRARKQREEEQLARRGKRCEAVETRLLHQLNRLEERKQRRTRTCLTGRHRVSRSLSPGTVCTSRAEHGESGAKETERL</sequence>
<organism evidence="2 3">
    <name type="scientific">Hyaloperonospora brassicae</name>
    <name type="common">Brassica downy mildew</name>
    <name type="synonym">Peronospora brassicae</name>
    <dbReference type="NCBI Taxonomy" id="162125"/>
    <lineage>
        <taxon>Eukaryota</taxon>
        <taxon>Sar</taxon>
        <taxon>Stramenopiles</taxon>
        <taxon>Oomycota</taxon>
        <taxon>Peronosporomycetes</taxon>
        <taxon>Peronosporales</taxon>
        <taxon>Peronosporaceae</taxon>
        <taxon>Hyaloperonospora</taxon>
    </lineage>
</organism>
<evidence type="ECO:0000256" key="1">
    <source>
        <dbReference type="SAM" id="MobiDB-lite"/>
    </source>
</evidence>
<accession>A0AAV0UZ51</accession>
<name>A0AAV0UZ51_HYABA</name>
<dbReference type="AlphaFoldDB" id="A0AAV0UZ51"/>
<dbReference type="Proteomes" id="UP001162031">
    <property type="component" value="Unassembled WGS sequence"/>
</dbReference>
<gene>
    <name evidence="2" type="ORF">HBR001_LOCUS8886</name>
</gene>
<feature type="compositionally biased region" description="Basic and acidic residues" evidence="1">
    <location>
        <begin position="218"/>
        <end position="232"/>
    </location>
</feature>
<dbReference type="EMBL" id="CANTFL010001465">
    <property type="protein sequence ID" value="CAI5742250.1"/>
    <property type="molecule type" value="Genomic_DNA"/>
</dbReference>
<evidence type="ECO:0000313" key="2">
    <source>
        <dbReference type="EMBL" id="CAI5742250.1"/>
    </source>
</evidence>
<feature type="region of interest" description="Disordered" evidence="1">
    <location>
        <begin position="198"/>
        <end position="232"/>
    </location>
</feature>
<feature type="region of interest" description="Disordered" evidence="1">
    <location>
        <begin position="19"/>
        <end position="57"/>
    </location>
</feature>
<protein>
    <submittedName>
        <fullName evidence="2">Uncharacterized protein</fullName>
    </submittedName>
</protein>
<reference evidence="2" key="1">
    <citation type="submission" date="2022-12" db="EMBL/GenBank/DDBJ databases">
        <authorList>
            <person name="Webb A."/>
        </authorList>
    </citation>
    <scope>NUCLEOTIDE SEQUENCE</scope>
    <source>
        <strain evidence="2">Hp1</strain>
    </source>
</reference>
<proteinExistence type="predicted"/>
<comment type="caution">
    <text evidence="2">The sequence shown here is derived from an EMBL/GenBank/DDBJ whole genome shotgun (WGS) entry which is preliminary data.</text>
</comment>
<keyword evidence="3" id="KW-1185">Reference proteome</keyword>
<feature type="compositionally biased region" description="Polar residues" evidence="1">
    <location>
        <begin position="207"/>
        <end position="216"/>
    </location>
</feature>